<organism evidence="1 2">
    <name type="scientific">Alteripontixanthobacter maritimus</name>
    <dbReference type="NCBI Taxonomy" id="2161824"/>
    <lineage>
        <taxon>Bacteria</taxon>
        <taxon>Pseudomonadati</taxon>
        <taxon>Pseudomonadota</taxon>
        <taxon>Alphaproteobacteria</taxon>
        <taxon>Sphingomonadales</taxon>
        <taxon>Erythrobacteraceae</taxon>
        <taxon>Alteripontixanthobacter</taxon>
    </lineage>
</organism>
<protein>
    <submittedName>
        <fullName evidence="1">Uncharacterized protein</fullName>
    </submittedName>
</protein>
<dbReference type="Proteomes" id="UP000253727">
    <property type="component" value="Unassembled WGS sequence"/>
</dbReference>
<evidence type="ECO:0000313" key="2">
    <source>
        <dbReference type="Proteomes" id="UP000253727"/>
    </source>
</evidence>
<accession>A0A369Q7G8</accession>
<keyword evidence="2" id="KW-1185">Reference proteome</keyword>
<gene>
    <name evidence="1" type="ORF">HME9302_00413</name>
</gene>
<proteinExistence type="predicted"/>
<dbReference type="EMBL" id="QBKA01000002">
    <property type="protein sequence ID" value="RDC59227.1"/>
    <property type="molecule type" value="Genomic_DNA"/>
</dbReference>
<comment type="caution">
    <text evidence="1">The sequence shown here is derived from an EMBL/GenBank/DDBJ whole genome shotgun (WGS) entry which is preliminary data.</text>
</comment>
<sequence>MGFSAIARVQFARVQVGLYDGSLYIFSQETLC</sequence>
<reference evidence="1 2" key="1">
    <citation type="submission" date="2018-04" db="EMBL/GenBank/DDBJ databases">
        <title>Altererythrobacter sp. HME9302 genome sequencing and assembly.</title>
        <authorList>
            <person name="Kang H."/>
            <person name="Kim H."/>
            <person name="Joh K."/>
        </authorList>
    </citation>
    <scope>NUCLEOTIDE SEQUENCE [LARGE SCALE GENOMIC DNA]</scope>
    <source>
        <strain evidence="1 2">HME9302</strain>
    </source>
</reference>
<evidence type="ECO:0000313" key="1">
    <source>
        <dbReference type="EMBL" id="RDC59227.1"/>
    </source>
</evidence>
<name>A0A369Q7G8_9SPHN</name>
<dbReference type="AlphaFoldDB" id="A0A369Q7G8"/>